<evidence type="ECO:0000313" key="2">
    <source>
        <dbReference type="EMBL" id="CAB4172508.1"/>
    </source>
</evidence>
<dbReference type="EMBL" id="LR796570">
    <property type="protein sequence ID" value="CAB4151755.1"/>
    <property type="molecule type" value="Genomic_DNA"/>
</dbReference>
<proteinExistence type="predicted"/>
<dbReference type="EMBL" id="LR796883">
    <property type="protein sequence ID" value="CAB4172508.1"/>
    <property type="molecule type" value="Genomic_DNA"/>
</dbReference>
<dbReference type="EMBL" id="LR797047">
    <property type="protein sequence ID" value="CAB4183576.1"/>
    <property type="molecule type" value="Genomic_DNA"/>
</dbReference>
<evidence type="ECO:0000313" key="1">
    <source>
        <dbReference type="EMBL" id="CAB4151755.1"/>
    </source>
</evidence>
<evidence type="ECO:0000313" key="5">
    <source>
        <dbReference type="EMBL" id="CAB4214815.1"/>
    </source>
</evidence>
<name>A0A6J5PTX4_9CAUD</name>
<evidence type="ECO:0000313" key="4">
    <source>
        <dbReference type="EMBL" id="CAB4202830.1"/>
    </source>
</evidence>
<reference evidence="2" key="1">
    <citation type="submission" date="2020-05" db="EMBL/GenBank/DDBJ databases">
        <authorList>
            <person name="Chiriac C."/>
            <person name="Salcher M."/>
            <person name="Ghai R."/>
            <person name="Kavagutti S V."/>
        </authorList>
    </citation>
    <scope>NUCLEOTIDE SEQUENCE</scope>
</reference>
<dbReference type="EMBL" id="LR797416">
    <property type="protein sequence ID" value="CAB4214815.1"/>
    <property type="molecule type" value="Genomic_DNA"/>
</dbReference>
<evidence type="ECO:0000313" key="3">
    <source>
        <dbReference type="EMBL" id="CAB4183576.1"/>
    </source>
</evidence>
<organism evidence="2">
    <name type="scientific">uncultured Caudovirales phage</name>
    <dbReference type="NCBI Taxonomy" id="2100421"/>
    <lineage>
        <taxon>Viruses</taxon>
        <taxon>Duplodnaviria</taxon>
        <taxon>Heunggongvirae</taxon>
        <taxon>Uroviricota</taxon>
        <taxon>Caudoviricetes</taxon>
        <taxon>Peduoviridae</taxon>
        <taxon>Maltschvirus</taxon>
        <taxon>Maltschvirus maltsch</taxon>
    </lineage>
</organism>
<gene>
    <name evidence="3" type="ORF">UFOVP1104_28</name>
    <name evidence="4" type="ORF">UFOVP1371_41</name>
    <name evidence="5" type="ORF">UFOVP1468_49</name>
    <name evidence="6" type="ORF">UFOVP1555_60</name>
    <name evidence="1" type="ORF">UFOVP596_32</name>
    <name evidence="2" type="ORF">UFOVP938_12</name>
</gene>
<accession>A0A6J5PTX4</accession>
<protein>
    <submittedName>
        <fullName evidence="2">Uncharacterized protein</fullName>
    </submittedName>
</protein>
<dbReference type="EMBL" id="LR797322">
    <property type="protein sequence ID" value="CAB4202830.1"/>
    <property type="molecule type" value="Genomic_DNA"/>
</dbReference>
<dbReference type="EMBL" id="LR798399">
    <property type="protein sequence ID" value="CAB5229440.1"/>
    <property type="molecule type" value="Genomic_DNA"/>
</dbReference>
<sequence>MALALNKIIVANVATNAASAYFQTTNVAAVTSGNGTVVTAGAYQMSATGNVTIIQYDGSAWTVLLGNNTGGYFVSDGYNVAAKAVGTNTTATLVTINGGQAVTGTFNT</sequence>
<evidence type="ECO:0000313" key="6">
    <source>
        <dbReference type="EMBL" id="CAB5229440.1"/>
    </source>
</evidence>